<dbReference type="Proteomes" id="UP000309997">
    <property type="component" value="Unassembled WGS sequence"/>
</dbReference>
<reference evidence="1 2" key="1">
    <citation type="journal article" date="2024" name="Plant Biotechnol. J.">
        <title>Genome and CRISPR/Cas9 system of a widespread forest tree (Populus alba) in the world.</title>
        <authorList>
            <person name="Liu Y.J."/>
            <person name="Jiang P.F."/>
            <person name="Han X.M."/>
            <person name="Li X.Y."/>
            <person name="Wang H.M."/>
            <person name="Wang Y.J."/>
            <person name="Wang X.X."/>
            <person name="Zeng Q.Y."/>
        </authorList>
    </citation>
    <scope>NUCLEOTIDE SEQUENCE [LARGE SCALE GENOMIC DNA]</scope>
    <source>
        <strain evidence="2">cv. PAL-ZL1</strain>
    </source>
</reference>
<protein>
    <submittedName>
        <fullName evidence="1">Uncharacterized protein</fullName>
    </submittedName>
</protein>
<proteinExistence type="predicted"/>
<organism evidence="1 2">
    <name type="scientific">Populus alba</name>
    <name type="common">White poplar</name>
    <dbReference type="NCBI Taxonomy" id="43335"/>
    <lineage>
        <taxon>Eukaryota</taxon>
        <taxon>Viridiplantae</taxon>
        <taxon>Streptophyta</taxon>
        <taxon>Embryophyta</taxon>
        <taxon>Tracheophyta</taxon>
        <taxon>Spermatophyta</taxon>
        <taxon>Magnoliopsida</taxon>
        <taxon>eudicotyledons</taxon>
        <taxon>Gunneridae</taxon>
        <taxon>Pentapetalae</taxon>
        <taxon>rosids</taxon>
        <taxon>fabids</taxon>
        <taxon>Malpighiales</taxon>
        <taxon>Salicaceae</taxon>
        <taxon>Saliceae</taxon>
        <taxon>Populus</taxon>
    </lineage>
</organism>
<dbReference type="EMBL" id="RCHU02000015">
    <property type="protein sequence ID" value="KAL3570293.1"/>
    <property type="molecule type" value="Genomic_DNA"/>
</dbReference>
<keyword evidence="2" id="KW-1185">Reference proteome</keyword>
<gene>
    <name evidence="1" type="ORF">D5086_027542</name>
</gene>
<name>A0ACC4AVP4_POPAL</name>
<evidence type="ECO:0000313" key="2">
    <source>
        <dbReference type="Proteomes" id="UP000309997"/>
    </source>
</evidence>
<evidence type="ECO:0000313" key="1">
    <source>
        <dbReference type="EMBL" id="KAL3570293.1"/>
    </source>
</evidence>
<sequence length="91" mass="10627">MFPRQIRLNLAMSLMRRIFVCLRPIRHGSVYYQPAGNGTKMNEESNFVRFLNESLALFFNSSASTEVRYAHIFIHRASSTQYLRFGSFESL</sequence>
<accession>A0ACC4AVP4</accession>
<comment type="caution">
    <text evidence="1">The sequence shown here is derived from an EMBL/GenBank/DDBJ whole genome shotgun (WGS) entry which is preliminary data.</text>
</comment>